<evidence type="ECO:0000259" key="2">
    <source>
        <dbReference type="Pfam" id="PF00024"/>
    </source>
</evidence>
<keyword evidence="4" id="KW-1185">Reference proteome</keyword>
<evidence type="ECO:0000313" key="3">
    <source>
        <dbReference type="EMBL" id="CAH3112141.1"/>
    </source>
</evidence>
<dbReference type="InterPro" id="IPR003609">
    <property type="entry name" value="Pan_app"/>
</dbReference>
<sequence length="144" mass="16270">MTTIAFIVSIMFETFSSWCSCCLDHPHSNPFLKRATVKNCLLSTDDEFRNIVFKAPIPDKIMKNHLIKTEDVPNEGSCRVLCYMDPNCVSINLGPFIQGKHLCQLNNATDKSLAYEQGFTYLAVEVTSTFDLSFLAVLWYLSAD</sequence>
<proteinExistence type="predicted"/>
<name>A0AAU9WEH5_9CNID</name>
<feature type="chain" id="PRO_5043661824" description="Apple domain-containing protein" evidence="1">
    <location>
        <begin position="17"/>
        <end position="144"/>
    </location>
</feature>
<gene>
    <name evidence="3" type="ORF">PMEA_00004972</name>
</gene>
<dbReference type="Pfam" id="PF00024">
    <property type="entry name" value="PAN_1"/>
    <property type="match status" value="1"/>
</dbReference>
<dbReference type="EMBL" id="CALNXJ010000013">
    <property type="protein sequence ID" value="CAH3112141.1"/>
    <property type="molecule type" value="Genomic_DNA"/>
</dbReference>
<protein>
    <recommendedName>
        <fullName evidence="2">Apple domain-containing protein</fullName>
    </recommendedName>
</protein>
<dbReference type="Proteomes" id="UP001159428">
    <property type="component" value="Unassembled WGS sequence"/>
</dbReference>
<evidence type="ECO:0000256" key="1">
    <source>
        <dbReference type="SAM" id="SignalP"/>
    </source>
</evidence>
<organism evidence="3 4">
    <name type="scientific">Pocillopora meandrina</name>
    <dbReference type="NCBI Taxonomy" id="46732"/>
    <lineage>
        <taxon>Eukaryota</taxon>
        <taxon>Metazoa</taxon>
        <taxon>Cnidaria</taxon>
        <taxon>Anthozoa</taxon>
        <taxon>Hexacorallia</taxon>
        <taxon>Scleractinia</taxon>
        <taxon>Astrocoeniina</taxon>
        <taxon>Pocilloporidae</taxon>
        <taxon>Pocillopora</taxon>
    </lineage>
</organism>
<feature type="signal peptide" evidence="1">
    <location>
        <begin position="1"/>
        <end position="16"/>
    </location>
</feature>
<keyword evidence="1" id="KW-0732">Signal</keyword>
<evidence type="ECO:0000313" key="4">
    <source>
        <dbReference type="Proteomes" id="UP001159428"/>
    </source>
</evidence>
<dbReference type="AlphaFoldDB" id="A0AAU9WEH5"/>
<reference evidence="3 4" key="1">
    <citation type="submission" date="2022-05" db="EMBL/GenBank/DDBJ databases">
        <authorList>
            <consortium name="Genoscope - CEA"/>
            <person name="William W."/>
        </authorList>
    </citation>
    <scope>NUCLEOTIDE SEQUENCE [LARGE SCALE GENOMIC DNA]</scope>
</reference>
<comment type="caution">
    <text evidence="3">The sequence shown here is derived from an EMBL/GenBank/DDBJ whole genome shotgun (WGS) entry which is preliminary data.</text>
</comment>
<accession>A0AAU9WEH5</accession>
<feature type="domain" description="Apple" evidence="2">
    <location>
        <begin position="57"/>
        <end position="117"/>
    </location>
</feature>
<feature type="non-terminal residue" evidence="3">
    <location>
        <position position="144"/>
    </location>
</feature>